<dbReference type="InParanoid" id="A0A218ZHD7"/>
<dbReference type="EMBL" id="MZNU01000044">
    <property type="protein sequence ID" value="OWP06576.1"/>
    <property type="molecule type" value="Genomic_DNA"/>
</dbReference>
<organism evidence="1 2">
    <name type="scientific">Diplocarpon coronariae</name>
    <dbReference type="NCBI Taxonomy" id="2795749"/>
    <lineage>
        <taxon>Eukaryota</taxon>
        <taxon>Fungi</taxon>
        <taxon>Dikarya</taxon>
        <taxon>Ascomycota</taxon>
        <taxon>Pezizomycotina</taxon>
        <taxon>Leotiomycetes</taxon>
        <taxon>Helotiales</taxon>
        <taxon>Drepanopezizaceae</taxon>
        <taxon>Diplocarpon</taxon>
    </lineage>
</organism>
<name>A0A218ZHD7_9HELO</name>
<gene>
    <name evidence="1" type="ORF">B2J93_1217</name>
</gene>
<protein>
    <submittedName>
        <fullName evidence="1">Acriflavin resistance protein</fullName>
    </submittedName>
</protein>
<dbReference type="Proteomes" id="UP000242519">
    <property type="component" value="Unassembled WGS sequence"/>
</dbReference>
<accession>A0A218ZHD7</accession>
<sequence>MASSLGQHWHLETDFSAWRERDFLDAATLEGGKSWRAGEAKGWAFLHPTRAGGYRVIQQAIIPDGARGLFGASPQGTASVRGCVDGEEELPRFWLLQWSSSNEERRVWGAELESNC</sequence>
<evidence type="ECO:0000313" key="1">
    <source>
        <dbReference type="EMBL" id="OWP06576.1"/>
    </source>
</evidence>
<keyword evidence="2" id="KW-1185">Reference proteome</keyword>
<reference evidence="1 2" key="1">
    <citation type="submission" date="2017-04" db="EMBL/GenBank/DDBJ databases">
        <title>Draft genome sequence of Marssonina coronaria NL1: causal agent of apple blotch.</title>
        <authorList>
            <person name="Cheng Q."/>
        </authorList>
    </citation>
    <scope>NUCLEOTIDE SEQUENCE [LARGE SCALE GENOMIC DNA]</scope>
    <source>
        <strain evidence="1 2">NL1</strain>
    </source>
</reference>
<evidence type="ECO:0000313" key="2">
    <source>
        <dbReference type="Proteomes" id="UP000242519"/>
    </source>
</evidence>
<comment type="caution">
    <text evidence="1">The sequence shown here is derived from an EMBL/GenBank/DDBJ whole genome shotgun (WGS) entry which is preliminary data.</text>
</comment>
<proteinExistence type="predicted"/>
<dbReference type="AlphaFoldDB" id="A0A218ZHD7"/>